<keyword evidence="1" id="KW-0472">Membrane</keyword>
<evidence type="ECO:0000313" key="4">
    <source>
        <dbReference type="Proteomes" id="UP000541969"/>
    </source>
</evidence>
<feature type="domain" description="VanZ-like" evidence="2">
    <location>
        <begin position="81"/>
        <end position="172"/>
    </location>
</feature>
<dbReference type="InterPro" id="IPR006976">
    <property type="entry name" value="VanZ-like"/>
</dbReference>
<gene>
    <name evidence="3" type="ORF">GGQ55_003299</name>
</gene>
<keyword evidence="1" id="KW-1133">Transmembrane helix</keyword>
<evidence type="ECO:0000259" key="2">
    <source>
        <dbReference type="Pfam" id="PF04892"/>
    </source>
</evidence>
<proteinExistence type="predicted"/>
<organism evidence="3 4">
    <name type="scientific">Petropleomorpha daqingensis</name>
    <dbReference type="NCBI Taxonomy" id="2026353"/>
    <lineage>
        <taxon>Bacteria</taxon>
        <taxon>Bacillati</taxon>
        <taxon>Actinomycetota</taxon>
        <taxon>Actinomycetes</taxon>
        <taxon>Geodermatophilales</taxon>
        <taxon>Geodermatophilaceae</taxon>
        <taxon>Petropleomorpha</taxon>
    </lineage>
</organism>
<feature type="transmembrane region" description="Helical" evidence="1">
    <location>
        <begin position="25"/>
        <end position="43"/>
    </location>
</feature>
<feature type="transmembrane region" description="Helical" evidence="1">
    <location>
        <begin position="128"/>
        <end position="145"/>
    </location>
</feature>
<feature type="transmembrane region" description="Helical" evidence="1">
    <location>
        <begin position="104"/>
        <end position="121"/>
    </location>
</feature>
<name>A0A853CIM9_9ACTN</name>
<dbReference type="Proteomes" id="UP000541969">
    <property type="component" value="Unassembled WGS sequence"/>
</dbReference>
<protein>
    <recommendedName>
        <fullName evidence="2">VanZ-like domain-containing protein</fullName>
    </recommendedName>
</protein>
<reference evidence="3 4" key="1">
    <citation type="submission" date="2020-07" db="EMBL/GenBank/DDBJ databases">
        <title>Sequencing the genomes of 1000 actinobacteria strains.</title>
        <authorList>
            <person name="Klenk H.-P."/>
        </authorList>
    </citation>
    <scope>NUCLEOTIDE SEQUENCE [LARGE SCALE GENOMIC DNA]</scope>
    <source>
        <strain evidence="3 4">DSM 104001</strain>
    </source>
</reference>
<evidence type="ECO:0000256" key="1">
    <source>
        <dbReference type="SAM" id="Phobius"/>
    </source>
</evidence>
<dbReference type="AlphaFoldDB" id="A0A853CIM9"/>
<keyword evidence="4" id="KW-1185">Reference proteome</keyword>
<feature type="transmembrane region" description="Helical" evidence="1">
    <location>
        <begin position="48"/>
        <end position="66"/>
    </location>
</feature>
<dbReference type="RefSeq" id="WP_179718548.1">
    <property type="nucleotide sequence ID" value="NZ_JACBZT010000001.1"/>
</dbReference>
<feature type="transmembrane region" description="Helical" evidence="1">
    <location>
        <begin position="157"/>
        <end position="177"/>
    </location>
</feature>
<sequence>MTPPTGPIPSGGVDYLAMFERAPSVPTTIAAGLLLAVLVAALVRRHRVLTFLTGAALAVVLGVTVVPSGGWSALHLVDDVPASILANVRPQASDFTAWTQTADGPLNVVLFVPLGLFLALLLRRPIRAVLLCVALSMAIECYQAALTTRVATFADVVANGVGAGIGALAAVVILLLARPAPPAQVRLSR</sequence>
<comment type="caution">
    <text evidence="3">The sequence shown here is derived from an EMBL/GenBank/DDBJ whole genome shotgun (WGS) entry which is preliminary data.</text>
</comment>
<accession>A0A853CIM9</accession>
<dbReference type="Pfam" id="PF04892">
    <property type="entry name" value="VanZ"/>
    <property type="match status" value="1"/>
</dbReference>
<dbReference type="EMBL" id="JACBZT010000001">
    <property type="protein sequence ID" value="NYJ07021.1"/>
    <property type="molecule type" value="Genomic_DNA"/>
</dbReference>
<evidence type="ECO:0000313" key="3">
    <source>
        <dbReference type="EMBL" id="NYJ07021.1"/>
    </source>
</evidence>
<keyword evidence="1" id="KW-0812">Transmembrane</keyword>